<keyword evidence="3" id="KW-0575">Peroxidase</keyword>
<accession>A0A3P7ZNT2</accession>
<evidence type="ECO:0000256" key="3">
    <source>
        <dbReference type="ARBA" id="ARBA00022559"/>
    </source>
</evidence>
<organism evidence="5">
    <name type="scientific">Heligmosomoides polygyrus</name>
    <name type="common">Parasitic roundworm</name>
    <dbReference type="NCBI Taxonomy" id="6339"/>
    <lineage>
        <taxon>Eukaryota</taxon>
        <taxon>Metazoa</taxon>
        <taxon>Ecdysozoa</taxon>
        <taxon>Nematoda</taxon>
        <taxon>Chromadorea</taxon>
        <taxon>Rhabditida</taxon>
        <taxon>Rhabditina</taxon>
        <taxon>Rhabditomorpha</taxon>
        <taxon>Strongyloidea</taxon>
        <taxon>Heligmosomidae</taxon>
        <taxon>Heligmosomoides</taxon>
    </lineage>
</organism>
<dbReference type="GO" id="GO:0004601">
    <property type="term" value="F:peroxidase activity"/>
    <property type="evidence" value="ECO:0007669"/>
    <property type="project" value="UniProtKB-KW"/>
</dbReference>
<dbReference type="PANTHER" id="PTHR11475">
    <property type="entry name" value="OXIDASE/PEROXIDASE"/>
    <property type="match status" value="1"/>
</dbReference>
<proteinExistence type="predicted"/>
<dbReference type="Pfam" id="PF03098">
    <property type="entry name" value="An_peroxidase"/>
    <property type="match status" value="2"/>
</dbReference>
<dbReference type="PROSITE" id="PS50292">
    <property type="entry name" value="PEROXIDASE_3"/>
    <property type="match status" value="2"/>
</dbReference>
<sequence>MHGDRYWYSNSGAFSLPQLRAITGSTTLAQVICRFLGKDSHVQPKAFMVSDDYSNFPALCNSTGRDENFLVEWKDEYIEYPMPDDDIKRLLEKAENVVKHRKSASSNSRQASTRASYTDPFQIYAHMMRPKEGAVKLSGASDVLLEYSHMIMQFGQFIGHEITHAPLDRGPGNEALNCTSCDSFDTVSPSCLPIPIPGNDPFFAPFHDGSPRCLAFVRSLNGQRQLGPRRQINQVELGMPKITPTLFHF</sequence>
<keyword evidence="2" id="KW-0964">Secreted</keyword>
<dbReference type="Gene3D" id="1.10.640.10">
    <property type="entry name" value="Haem peroxidase domain superfamily, animal type"/>
    <property type="match status" value="2"/>
</dbReference>
<evidence type="ECO:0000256" key="1">
    <source>
        <dbReference type="ARBA" id="ARBA00004613"/>
    </source>
</evidence>
<dbReference type="InterPro" id="IPR019791">
    <property type="entry name" value="Haem_peroxidase_animal"/>
</dbReference>
<evidence type="ECO:0000313" key="5">
    <source>
        <dbReference type="EMBL" id="VDO85837.1"/>
    </source>
</evidence>
<gene>
    <name evidence="5" type="ORF">HPBE_LOCUS10649</name>
</gene>
<dbReference type="GO" id="GO:0005576">
    <property type="term" value="C:extracellular region"/>
    <property type="evidence" value="ECO:0007669"/>
    <property type="project" value="UniProtKB-SubCell"/>
</dbReference>
<comment type="subcellular location">
    <subcellularLocation>
        <location evidence="1">Secreted</location>
    </subcellularLocation>
</comment>
<evidence type="ECO:0000313" key="6">
    <source>
        <dbReference type="Proteomes" id="UP000050761"/>
    </source>
</evidence>
<keyword evidence="4" id="KW-0325">Glycoprotein</keyword>
<reference evidence="5 6" key="1">
    <citation type="submission" date="2018-11" db="EMBL/GenBank/DDBJ databases">
        <authorList>
            <consortium name="Pathogen Informatics"/>
        </authorList>
    </citation>
    <scope>NUCLEOTIDE SEQUENCE [LARGE SCALE GENOMIC DNA]</scope>
</reference>
<evidence type="ECO:0000256" key="2">
    <source>
        <dbReference type="ARBA" id="ARBA00022525"/>
    </source>
</evidence>
<reference evidence="7" key="2">
    <citation type="submission" date="2019-09" db="UniProtKB">
        <authorList>
            <consortium name="WormBaseParasite"/>
        </authorList>
    </citation>
    <scope>IDENTIFICATION</scope>
</reference>
<dbReference type="InterPro" id="IPR037120">
    <property type="entry name" value="Haem_peroxidase_sf_animal"/>
</dbReference>
<dbReference type="WBParaSite" id="HPBE_0001064801-mRNA-1">
    <property type="protein sequence ID" value="HPBE_0001064801-mRNA-1"/>
    <property type="gene ID" value="HPBE_0001064801"/>
</dbReference>
<dbReference type="SUPFAM" id="SSF48113">
    <property type="entry name" value="Heme-dependent peroxidases"/>
    <property type="match status" value="2"/>
</dbReference>
<evidence type="ECO:0000313" key="7">
    <source>
        <dbReference type="WBParaSite" id="HPBE_0001064801-mRNA-1"/>
    </source>
</evidence>
<dbReference type="GO" id="GO:0006979">
    <property type="term" value="P:response to oxidative stress"/>
    <property type="evidence" value="ECO:0007669"/>
    <property type="project" value="InterPro"/>
</dbReference>
<dbReference type="PANTHER" id="PTHR11475:SF4">
    <property type="entry name" value="CHORION PEROXIDASE"/>
    <property type="match status" value="1"/>
</dbReference>
<dbReference type="OrthoDB" id="5874583at2759"/>
<dbReference type="AlphaFoldDB" id="A0A3P7ZNT2"/>
<protein>
    <submittedName>
        <fullName evidence="5 7">Uncharacterized protein</fullName>
    </submittedName>
</protein>
<keyword evidence="3" id="KW-0560">Oxidoreductase</keyword>
<dbReference type="GO" id="GO:0020037">
    <property type="term" value="F:heme binding"/>
    <property type="evidence" value="ECO:0007669"/>
    <property type="project" value="InterPro"/>
</dbReference>
<evidence type="ECO:0000256" key="4">
    <source>
        <dbReference type="ARBA" id="ARBA00023180"/>
    </source>
</evidence>
<dbReference type="Proteomes" id="UP000050761">
    <property type="component" value="Unassembled WGS sequence"/>
</dbReference>
<keyword evidence="6" id="KW-1185">Reference proteome</keyword>
<name>A0A3P7ZNT2_HELPZ</name>
<dbReference type="EMBL" id="UZAH01026832">
    <property type="protein sequence ID" value="VDO85837.1"/>
    <property type="molecule type" value="Genomic_DNA"/>
</dbReference>
<dbReference type="InterPro" id="IPR010255">
    <property type="entry name" value="Haem_peroxidase_sf"/>
</dbReference>